<dbReference type="Pfam" id="PF16116">
    <property type="entry name" value="DUF4832"/>
    <property type="match status" value="1"/>
</dbReference>
<sequence>MHWSFLHNGYSKVVLDTWVNQGCMPEVRRRLGYRFELTEALIPPTVKVGGSLALNIKLKNVGFTSMFNLRPVILVLSGTNRYEIPLPNVDPRRWQPGQDSNIAITISLPQNISPGSYKLGLWLPDASLSLKNNPAYAVRFANLNVWDAQSGINFLTSVNVQP</sequence>
<reference evidence="2 3" key="1">
    <citation type="journal article" date="2016" name="Nat. Commun.">
        <title>Thousands of microbial genomes shed light on interconnected biogeochemical processes in an aquifer system.</title>
        <authorList>
            <person name="Anantharaman K."/>
            <person name="Brown C.T."/>
            <person name="Hug L.A."/>
            <person name="Sharon I."/>
            <person name="Castelle C.J."/>
            <person name="Probst A.J."/>
            <person name="Thomas B.C."/>
            <person name="Singh A."/>
            <person name="Wilkins M.J."/>
            <person name="Karaoz U."/>
            <person name="Brodie E.L."/>
            <person name="Williams K.H."/>
            <person name="Hubbard S.S."/>
            <person name="Banfield J.F."/>
        </authorList>
    </citation>
    <scope>NUCLEOTIDE SEQUENCE [LARGE SCALE GENOMIC DNA]</scope>
</reference>
<evidence type="ECO:0000313" key="2">
    <source>
        <dbReference type="EMBL" id="OGG02232.1"/>
    </source>
</evidence>
<organism evidence="2 3">
    <name type="scientific">Candidatus Gottesmanbacteria bacterium RBG_16_37_8</name>
    <dbReference type="NCBI Taxonomy" id="1798371"/>
    <lineage>
        <taxon>Bacteria</taxon>
        <taxon>Candidatus Gottesmaniibacteriota</taxon>
    </lineage>
</organism>
<evidence type="ECO:0000259" key="1">
    <source>
        <dbReference type="Pfam" id="PF16116"/>
    </source>
</evidence>
<dbReference type="AlphaFoldDB" id="A0A1F5YQQ2"/>
<dbReference type="InterPro" id="IPR032267">
    <property type="entry name" value="DUF4832"/>
</dbReference>
<protein>
    <recommendedName>
        <fullName evidence="1">DUF4832 domain-containing protein</fullName>
    </recommendedName>
</protein>
<feature type="domain" description="DUF4832" evidence="1">
    <location>
        <begin position="1"/>
        <end position="142"/>
    </location>
</feature>
<accession>A0A1F5YQQ2</accession>
<dbReference type="EMBL" id="MFJA01000070">
    <property type="protein sequence ID" value="OGG02232.1"/>
    <property type="molecule type" value="Genomic_DNA"/>
</dbReference>
<proteinExistence type="predicted"/>
<name>A0A1F5YQQ2_9BACT</name>
<evidence type="ECO:0000313" key="3">
    <source>
        <dbReference type="Proteomes" id="UP000176665"/>
    </source>
</evidence>
<gene>
    <name evidence="2" type="ORF">A2W14_02575</name>
</gene>
<dbReference type="Proteomes" id="UP000176665">
    <property type="component" value="Unassembled WGS sequence"/>
</dbReference>
<comment type="caution">
    <text evidence="2">The sequence shown here is derived from an EMBL/GenBank/DDBJ whole genome shotgun (WGS) entry which is preliminary data.</text>
</comment>